<accession>A0A7J8IM02</accession>
<protein>
    <submittedName>
        <fullName evidence="2">Uncharacterized protein</fullName>
    </submittedName>
</protein>
<proteinExistence type="predicted"/>
<keyword evidence="1" id="KW-0472">Membrane</keyword>
<comment type="caution">
    <text evidence="2">The sequence shown here is derived from an EMBL/GenBank/DDBJ whole genome shotgun (WGS) entry which is preliminary data.</text>
</comment>
<gene>
    <name evidence="2" type="ORF">HJG63_010747</name>
</gene>
<dbReference type="AlphaFoldDB" id="A0A7J8IM02"/>
<evidence type="ECO:0000256" key="1">
    <source>
        <dbReference type="SAM" id="Phobius"/>
    </source>
</evidence>
<dbReference type="Proteomes" id="UP000593571">
    <property type="component" value="Unassembled WGS sequence"/>
</dbReference>
<evidence type="ECO:0000313" key="3">
    <source>
        <dbReference type="Proteomes" id="UP000593571"/>
    </source>
</evidence>
<feature type="transmembrane region" description="Helical" evidence="1">
    <location>
        <begin position="108"/>
        <end position="127"/>
    </location>
</feature>
<keyword evidence="1" id="KW-0812">Transmembrane</keyword>
<dbReference type="EMBL" id="JACASE010000003">
    <property type="protein sequence ID" value="KAF6485604.1"/>
    <property type="molecule type" value="Genomic_DNA"/>
</dbReference>
<name>A0A7J8IM02_ROUAE</name>
<sequence>MMQMLLVQEPHCKPDRTCKAQPCLAASSRSTTLTPPTALAIAFFLFSQMNQLHSCSRAFAQAVSLAWNFLPSDILISRSFLNISANMLLPCPPNLIGPLATLHQIPCFIFILFIYLFICVNLFLVCFPHQNTSSLRAETMTVSFNNT</sequence>
<keyword evidence="3" id="KW-1185">Reference proteome</keyword>
<organism evidence="2 3">
    <name type="scientific">Rousettus aegyptiacus</name>
    <name type="common">Egyptian fruit bat</name>
    <name type="synonym">Pteropus aegyptiacus</name>
    <dbReference type="NCBI Taxonomy" id="9407"/>
    <lineage>
        <taxon>Eukaryota</taxon>
        <taxon>Metazoa</taxon>
        <taxon>Chordata</taxon>
        <taxon>Craniata</taxon>
        <taxon>Vertebrata</taxon>
        <taxon>Euteleostomi</taxon>
        <taxon>Mammalia</taxon>
        <taxon>Eutheria</taxon>
        <taxon>Laurasiatheria</taxon>
        <taxon>Chiroptera</taxon>
        <taxon>Yinpterochiroptera</taxon>
        <taxon>Pteropodoidea</taxon>
        <taxon>Pteropodidae</taxon>
        <taxon>Rousettinae</taxon>
        <taxon>Rousettus</taxon>
    </lineage>
</organism>
<evidence type="ECO:0000313" key="2">
    <source>
        <dbReference type="EMBL" id="KAF6485604.1"/>
    </source>
</evidence>
<keyword evidence="1" id="KW-1133">Transmembrane helix</keyword>
<reference evidence="2 3" key="1">
    <citation type="journal article" date="2020" name="Nature">
        <title>Six reference-quality genomes reveal evolution of bat adaptations.</title>
        <authorList>
            <person name="Jebb D."/>
            <person name="Huang Z."/>
            <person name="Pippel M."/>
            <person name="Hughes G.M."/>
            <person name="Lavrichenko K."/>
            <person name="Devanna P."/>
            <person name="Winkler S."/>
            <person name="Jermiin L.S."/>
            <person name="Skirmuntt E.C."/>
            <person name="Katzourakis A."/>
            <person name="Burkitt-Gray L."/>
            <person name="Ray D.A."/>
            <person name="Sullivan K.A.M."/>
            <person name="Roscito J.G."/>
            <person name="Kirilenko B.M."/>
            <person name="Davalos L.M."/>
            <person name="Corthals A.P."/>
            <person name="Power M.L."/>
            <person name="Jones G."/>
            <person name="Ransome R.D."/>
            <person name="Dechmann D.K.N."/>
            <person name="Locatelli A.G."/>
            <person name="Puechmaille S.J."/>
            <person name="Fedrigo O."/>
            <person name="Jarvis E.D."/>
            <person name="Hiller M."/>
            <person name="Vernes S.C."/>
            <person name="Myers E.W."/>
            <person name="Teeling E.C."/>
        </authorList>
    </citation>
    <scope>NUCLEOTIDE SEQUENCE [LARGE SCALE GENOMIC DNA]</scope>
    <source>
        <strain evidence="2">MRouAeg1</strain>
        <tissue evidence="2">Muscle</tissue>
    </source>
</reference>